<dbReference type="GO" id="GO:0016787">
    <property type="term" value="F:hydrolase activity"/>
    <property type="evidence" value="ECO:0007669"/>
    <property type="project" value="UniProtKB-KW"/>
</dbReference>
<gene>
    <name evidence="5" type="ORF">MBRA_56870</name>
</gene>
<organism evidence="5 6">
    <name type="scientific">Mycobacterium branderi</name>
    <dbReference type="NCBI Taxonomy" id="43348"/>
    <lineage>
        <taxon>Bacteria</taxon>
        <taxon>Bacillati</taxon>
        <taxon>Actinomycetota</taxon>
        <taxon>Actinomycetes</taxon>
        <taxon>Mycobacteriales</taxon>
        <taxon>Mycobacteriaceae</taxon>
        <taxon>Mycobacterium</taxon>
    </lineage>
</organism>
<evidence type="ECO:0000256" key="3">
    <source>
        <dbReference type="ARBA" id="ARBA00022827"/>
    </source>
</evidence>
<dbReference type="PANTHER" id="PTHR42877:SF4">
    <property type="entry name" value="FAD_NAD(P)-BINDING DOMAIN-CONTAINING PROTEIN-RELATED"/>
    <property type="match status" value="1"/>
</dbReference>
<evidence type="ECO:0000313" key="6">
    <source>
        <dbReference type="Proteomes" id="UP000467379"/>
    </source>
</evidence>
<proteinExistence type="inferred from homology"/>
<dbReference type="Gene3D" id="3.50.50.60">
    <property type="entry name" value="FAD/NAD(P)-binding domain"/>
    <property type="match status" value="2"/>
</dbReference>
<dbReference type="RefSeq" id="WP_083130584.1">
    <property type="nucleotide sequence ID" value="NZ_AP022607.1"/>
</dbReference>
<keyword evidence="2" id="KW-0285">Flavoprotein</keyword>
<reference evidence="5 6" key="1">
    <citation type="journal article" date="2019" name="Emerg. Microbes Infect.">
        <title>Comprehensive subspecies identification of 175 nontuberculous mycobacteria species based on 7547 genomic profiles.</title>
        <authorList>
            <person name="Matsumoto Y."/>
            <person name="Kinjo T."/>
            <person name="Motooka D."/>
            <person name="Nabeya D."/>
            <person name="Jung N."/>
            <person name="Uechi K."/>
            <person name="Horii T."/>
            <person name="Iida T."/>
            <person name="Fujita J."/>
            <person name="Nakamura S."/>
        </authorList>
    </citation>
    <scope>NUCLEOTIDE SEQUENCE [LARGE SCALE GENOMIC DNA]</scope>
    <source>
        <strain evidence="5 6">JCM 12687</strain>
        <plasmid evidence="5">pJCM12687</plasmid>
    </source>
</reference>
<keyword evidence="5" id="KW-0614">Plasmid</keyword>
<accession>A0ABM7KWA4</accession>
<keyword evidence="4" id="KW-0560">Oxidoreductase</keyword>
<evidence type="ECO:0000256" key="1">
    <source>
        <dbReference type="ARBA" id="ARBA00010139"/>
    </source>
</evidence>
<sequence>MEVPDDAAVVPAVDSTERALRVAVIGAGAGGICMAVALRRLGIADFTVFEKSDGIGGTWWENTFPGAEVDTAVPFYSFSFHSFDFTRTHVRQPELLQYLQNVVSRFQLLPHIKLNTGVVRAVWDETTHSYDVHTTDGQRHRFDVVVSAVGLFSNPKVPSWPGLDKFRGPALHSARWDHSVDLRGKRVAVIGTGSTGAQLVPAIAPLVEQLYVFQRQPGWVLPKPDRDFTPAERSRMLRPMYRRLVRLRQFRTYEKVLGISFIEGTKQNIAAQLACENYIQSVFHDRPDLQKLVTPDYPFGGKRPVKESKFYPALLRDNVELVPHAVMAVTEDAVVDDTGTSRAVDALVMCTGFTAASYLSTLEVVGREGKTIQEVWQGEPQAYLGLTVAGFPNFYMLYGPNTNGAPIMFMHERQTEFVTSNLKRMMKKNVTAIEVRKSVMDVFNWILQKRLNRNVIGQYPEVNTYWRSESGRNVLGWGEGMTLYALLTRTTARLSSRARRLDPVADKSVTGLPKRLVRKISIPRGRQQSARAATVASEL</sequence>
<evidence type="ECO:0000313" key="5">
    <source>
        <dbReference type="EMBL" id="BBZ15492.1"/>
    </source>
</evidence>
<geneLocation type="plasmid" evidence="5 6">
    <name>pJCM12687</name>
</geneLocation>
<dbReference type="PANTHER" id="PTHR42877">
    <property type="entry name" value="L-ORNITHINE N(5)-MONOOXYGENASE-RELATED"/>
    <property type="match status" value="1"/>
</dbReference>
<dbReference type="InterPro" id="IPR020946">
    <property type="entry name" value="Flavin_mOase-like"/>
</dbReference>
<dbReference type="PRINTS" id="PR00469">
    <property type="entry name" value="PNDRDTASEII"/>
</dbReference>
<dbReference type="InterPro" id="IPR036188">
    <property type="entry name" value="FAD/NAD-bd_sf"/>
</dbReference>
<protein>
    <submittedName>
        <fullName evidence="5">Alpha/beta hydrolase fold-3 domain-containing protein</fullName>
    </submittedName>
</protein>
<name>A0ABM7KWA4_9MYCO</name>
<keyword evidence="5" id="KW-0378">Hydrolase</keyword>
<keyword evidence="6" id="KW-1185">Reference proteome</keyword>
<dbReference type="Proteomes" id="UP000467379">
    <property type="component" value="Plasmid pJCM12687"/>
</dbReference>
<dbReference type="SUPFAM" id="SSF51905">
    <property type="entry name" value="FAD/NAD(P)-binding domain"/>
    <property type="match status" value="2"/>
</dbReference>
<dbReference type="PRINTS" id="PR00368">
    <property type="entry name" value="FADPNR"/>
</dbReference>
<dbReference type="EMBL" id="AP022607">
    <property type="protein sequence ID" value="BBZ15492.1"/>
    <property type="molecule type" value="Genomic_DNA"/>
</dbReference>
<dbReference type="Pfam" id="PF00743">
    <property type="entry name" value="FMO-like"/>
    <property type="match status" value="1"/>
</dbReference>
<comment type="similarity">
    <text evidence="1">Belongs to the FAD-binding monooxygenase family.</text>
</comment>
<keyword evidence="3" id="KW-0274">FAD</keyword>
<evidence type="ECO:0000256" key="4">
    <source>
        <dbReference type="ARBA" id="ARBA00023002"/>
    </source>
</evidence>
<evidence type="ECO:0000256" key="2">
    <source>
        <dbReference type="ARBA" id="ARBA00022630"/>
    </source>
</evidence>
<dbReference type="InterPro" id="IPR051209">
    <property type="entry name" value="FAD-bind_Monooxygenase_sf"/>
</dbReference>